<dbReference type="SUPFAM" id="SSF48371">
    <property type="entry name" value="ARM repeat"/>
    <property type="match status" value="1"/>
</dbReference>
<dbReference type="AlphaFoldDB" id="A0A8H6YH96"/>
<organism evidence="2 3">
    <name type="scientific">Mycena sanguinolenta</name>
    <dbReference type="NCBI Taxonomy" id="230812"/>
    <lineage>
        <taxon>Eukaryota</taxon>
        <taxon>Fungi</taxon>
        <taxon>Dikarya</taxon>
        <taxon>Basidiomycota</taxon>
        <taxon>Agaricomycotina</taxon>
        <taxon>Agaricomycetes</taxon>
        <taxon>Agaricomycetidae</taxon>
        <taxon>Agaricales</taxon>
        <taxon>Marasmiineae</taxon>
        <taxon>Mycenaceae</taxon>
        <taxon>Mycena</taxon>
    </lineage>
</organism>
<proteinExistence type="predicted"/>
<dbReference type="Proteomes" id="UP000623467">
    <property type="component" value="Unassembled WGS sequence"/>
</dbReference>
<keyword evidence="3" id="KW-1185">Reference proteome</keyword>
<evidence type="ECO:0000313" key="2">
    <source>
        <dbReference type="EMBL" id="KAF7358949.1"/>
    </source>
</evidence>
<dbReference type="InterPro" id="IPR016024">
    <property type="entry name" value="ARM-type_fold"/>
</dbReference>
<feature type="region of interest" description="Disordered" evidence="1">
    <location>
        <begin position="342"/>
        <end position="385"/>
    </location>
</feature>
<dbReference type="InterPro" id="IPR011989">
    <property type="entry name" value="ARM-like"/>
</dbReference>
<feature type="compositionally biased region" description="Pro residues" evidence="1">
    <location>
        <begin position="346"/>
        <end position="357"/>
    </location>
</feature>
<evidence type="ECO:0000313" key="3">
    <source>
        <dbReference type="Proteomes" id="UP000623467"/>
    </source>
</evidence>
<comment type="caution">
    <text evidence="2">The sequence shown here is derived from an EMBL/GenBank/DDBJ whole genome shotgun (WGS) entry which is preliminary data.</text>
</comment>
<protein>
    <submittedName>
        <fullName evidence="2">Uncharacterized protein</fullName>
    </submittedName>
</protein>
<accession>A0A8H6YH96</accession>
<name>A0A8H6YH96_9AGAR</name>
<evidence type="ECO:0000256" key="1">
    <source>
        <dbReference type="SAM" id="MobiDB-lite"/>
    </source>
</evidence>
<sequence length="405" mass="43579">MAAQAIANAGIMDIAAKLLFRSEDRNIVEQTCNILNNLARYDSLKATLAGSIPHDLLVAADDLREQYQGSVMEFLLAISTGSSSSAQAFSTESNLKWIREKLDSPTTSVAGFACRILGNIARHDSLIEPIVQLAPCYRLFSLLQSGFRASHHADLTADYRHSEYDVASQAAYTLSRICRVDVGMYSVSNVLLELLGSADDEVVASSCRLLGSLAENEVLNTAVAKSACCQYLVSFIGSAAILQGRAVADAMNEVFSSSWFLDPTVLVDCCRMLGHLASSSHEVANSVDFTPLLPLLCNEGKASSELARIGARRLPILIPPSSLLHFPCLPLSPPPPAASPFVAAPAPTPALPNPPIRRPPEAPRSPSFPRCHGATTRPPHPRLPRPSLLRRLLPCSSYRNCAPNV</sequence>
<dbReference type="OrthoDB" id="2977280at2759"/>
<reference evidence="2" key="1">
    <citation type="submission" date="2020-05" db="EMBL/GenBank/DDBJ databases">
        <title>Mycena genomes resolve the evolution of fungal bioluminescence.</title>
        <authorList>
            <person name="Tsai I.J."/>
        </authorList>
    </citation>
    <scope>NUCLEOTIDE SEQUENCE</scope>
    <source>
        <strain evidence="2">160909Yilan</strain>
    </source>
</reference>
<dbReference type="Gene3D" id="1.25.10.10">
    <property type="entry name" value="Leucine-rich Repeat Variant"/>
    <property type="match status" value="2"/>
</dbReference>
<gene>
    <name evidence="2" type="ORF">MSAN_01235300</name>
</gene>
<dbReference type="EMBL" id="JACAZH010000009">
    <property type="protein sequence ID" value="KAF7358949.1"/>
    <property type="molecule type" value="Genomic_DNA"/>
</dbReference>